<dbReference type="InterPro" id="IPR032710">
    <property type="entry name" value="NTF2-like_dom_sf"/>
</dbReference>
<reference evidence="1" key="1">
    <citation type="submission" date="2020-05" db="EMBL/GenBank/DDBJ databases">
        <title>Genomic insights into acetone-butanol-ethanol (ABE) fermentation by sequencing solventogenic clostridia strains.</title>
        <authorList>
            <person name="Brown S."/>
        </authorList>
    </citation>
    <scope>NUCLEOTIDE SEQUENCE</scope>
    <source>
        <strain evidence="1">DJ126</strain>
    </source>
</reference>
<protein>
    <submittedName>
        <fullName evidence="1">Ketosteroid isomerase-like protein</fullName>
    </submittedName>
</protein>
<dbReference type="RefSeq" id="WP_065417617.1">
    <property type="nucleotide sequence ID" value="NZ_CP016090.1"/>
</dbReference>
<keyword evidence="1" id="KW-0413">Isomerase</keyword>
<dbReference type="Gene3D" id="3.10.450.50">
    <property type="match status" value="1"/>
</dbReference>
<dbReference type="GO" id="GO:0016853">
    <property type="term" value="F:isomerase activity"/>
    <property type="evidence" value="ECO:0007669"/>
    <property type="project" value="UniProtKB-KW"/>
</dbReference>
<dbReference type="AlphaFoldDB" id="A0A1B9BLJ1"/>
<proteinExistence type="predicted"/>
<gene>
    <name evidence="1" type="ORF">DFH45_003671</name>
</gene>
<sequence length="117" mass="13501">MYMKLQEPIETYFNTSNKSDPKKFISIFTEDAIVIDEGQEYIGLDKIREWSIKHHFAAKLELKVIDVSEKNLITIVTAKIDGDFDKTGLPDPLLLDFHFTILKGMVARLEILFPKNI</sequence>
<organism evidence="1 2">
    <name type="scientific">Clostridium beijerinckii</name>
    <name type="common">Clostridium MP</name>
    <dbReference type="NCBI Taxonomy" id="1520"/>
    <lineage>
        <taxon>Bacteria</taxon>
        <taxon>Bacillati</taxon>
        <taxon>Bacillota</taxon>
        <taxon>Clostridia</taxon>
        <taxon>Eubacteriales</taxon>
        <taxon>Clostridiaceae</taxon>
        <taxon>Clostridium</taxon>
    </lineage>
</organism>
<dbReference type="EMBL" id="JABSXK010000001">
    <property type="protein sequence ID" value="NRV10708.1"/>
    <property type="molecule type" value="Genomic_DNA"/>
</dbReference>
<evidence type="ECO:0000313" key="2">
    <source>
        <dbReference type="Proteomes" id="UP000821656"/>
    </source>
</evidence>
<comment type="caution">
    <text evidence="1">The sequence shown here is derived from an EMBL/GenBank/DDBJ whole genome shotgun (WGS) entry which is preliminary data.</text>
</comment>
<dbReference type="SUPFAM" id="SSF54427">
    <property type="entry name" value="NTF2-like"/>
    <property type="match status" value="1"/>
</dbReference>
<name>A0A1B9BLJ1_CLOBE</name>
<evidence type="ECO:0000313" key="1">
    <source>
        <dbReference type="EMBL" id="NRV10708.1"/>
    </source>
</evidence>
<accession>A0A1B9BLJ1</accession>
<dbReference type="Proteomes" id="UP000821656">
    <property type="component" value="Unassembled WGS sequence"/>
</dbReference>